<evidence type="ECO:0000313" key="2">
    <source>
        <dbReference type="EMBL" id="RDX74686.1"/>
    </source>
</evidence>
<protein>
    <submittedName>
        <fullName evidence="2">Mitochondrial protein</fullName>
    </submittedName>
</protein>
<evidence type="ECO:0000313" key="3">
    <source>
        <dbReference type="Proteomes" id="UP000257109"/>
    </source>
</evidence>
<sequence length="98" mass="11433">MKTYHPQQQILGNVEDRNDVWKLDTPPKDKSIIGTKWIFINKLDQNGKLIAQGYSQQEGINFTKTFSPVARLEAIRIFPSFASHYKMRLHPMMSNVHF</sequence>
<keyword evidence="3" id="KW-1185">Reference proteome</keyword>
<comment type="caution">
    <text evidence="2">The sequence shown here is derived from an EMBL/GenBank/DDBJ whole genome shotgun (WGS) entry which is preliminary data.</text>
</comment>
<dbReference type="AlphaFoldDB" id="A0A371F8R2"/>
<dbReference type="STRING" id="157652.A0A371F8R2"/>
<dbReference type="EMBL" id="QJKJ01010093">
    <property type="protein sequence ID" value="RDX74686.1"/>
    <property type="molecule type" value="Genomic_DNA"/>
</dbReference>
<accession>A0A371F8R2</accession>
<dbReference type="Pfam" id="PF07727">
    <property type="entry name" value="RVT_2"/>
    <property type="match status" value="1"/>
</dbReference>
<feature type="domain" description="Reverse transcriptase Ty1/copia-type" evidence="1">
    <location>
        <begin position="18"/>
        <end position="92"/>
    </location>
</feature>
<dbReference type="InterPro" id="IPR013103">
    <property type="entry name" value="RVT_2"/>
</dbReference>
<reference evidence="2" key="1">
    <citation type="submission" date="2018-05" db="EMBL/GenBank/DDBJ databases">
        <title>Draft genome of Mucuna pruriens seed.</title>
        <authorList>
            <person name="Nnadi N.E."/>
            <person name="Vos R."/>
            <person name="Hasami M.H."/>
            <person name="Devisetty U.K."/>
            <person name="Aguiy J.C."/>
        </authorList>
    </citation>
    <scope>NUCLEOTIDE SEQUENCE [LARGE SCALE GENOMIC DNA]</scope>
    <source>
        <strain evidence="2">JCA_2017</strain>
    </source>
</reference>
<evidence type="ECO:0000259" key="1">
    <source>
        <dbReference type="Pfam" id="PF07727"/>
    </source>
</evidence>
<organism evidence="2 3">
    <name type="scientific">Mucuna pruriens</name>
    <name type="common">Velvet bean</name>
    <name type="synonym">Dolichos pruriens</name>
    <dbReference type="NCBI Taxonomy" id="157652"/>
    <lineage>
        <taxon>Eukaryota</taxon>
        <taxon>Viridiplantae</taxon>
        <taxon>Streptophyta</taxon>
        <taxon>Embryophyta</taxon>
        <taxon>Tracheophyta</taxon>
        <taxon>Spermatophyta</taxon>
        <taxon>Magnoliopsida</taxon>
        <taxon>eudicotyledons</taxon>
        <taxon>Gunneridae</taxon>
        <taxon>Pentapetalae</taxon>
        <taxon>rosids</taxon>
        <taxon>fabids</taxon>
        <taxon>Fabales</taxon>
        <taxon>Fabaceae</taxon>
        <taxon>Papilionoideae</taxon>
        <taxon>50 kb inversion clade</taxon>
        <taxon>NPAAA clade</taxon>
        <taxon>indigoferoid/millettioid clade</taxon>
        <taxon>Phaseoleae</taxon>
        <taxon>Mucuna</taxon>
    </lineage>
</organism>
<name>A0A371F8R2_MUCPR</name>
<feature type="non-terminal residue" evidence="2">
    <location>
        <position position="1"/>
    </location>
</feature>
<gene>
    <name evidence="2" type="ORF">CR513_45535</name>
</gene>
<proteinExistence type="predicted"/>
<dbReference type="Proteomes" id="UP000257109">
    <property type="component" value="Unassembled WGS sequence"/>
</dbReference>
<dbReference type="OrthoDB" id="8048545at2759"/>